<evidence type="ECO:0000313" key="1">
    <source>
        <dbReference type="EMBL" id="CAF94835.1"/>
    </source>
</evidence>
<comment type="caution">
    <text evidence="1">The sequence shown here is derived from an EMBL/GenBank/DDBJ whole genome shotgun (WGS) entry which is preliminary data.</text>
</comment>
<dbReference type="KEGG" id="tng:GSTEN00011213G001"/>
<dbReference type="AlphaFoldDB" id="Q4SWZ7"/>
<sequence>PKHHPAEWQKLQHSRTQVASYRAKGYFQIGMYLSVKNAMLSVA</sequence>
<dbReference type="EMBL" id="CAAE01013275">
    <property type="protein sequence ID" value="CAF94835.1"/>
    <property type="molecule type" value="Genomic_DNA"/>
</dbReference>
<name>Q4SWZ7_TETNG</name>
<organism evidence="1">
    <name type="scientific">Tetraodon nigroviridis</name>
    <name type="common">Spotted green pufferfish</name>
    <name type="synonym">Chelonodon nigroviridis</name>
    <dbReference type="NCBI Taxonomy" id="99883"/>
    <lineage>
        <taxon>Eukaryota</taxon>
        <taxon>Metazoa</taxon>
        <taxon>Chordata</taxon>
        <taxon>Craniata</taxon>
        <taxon>Vertebrata</taxon>
        <taxon>Euteleostomi</taxon>
        <taxon>Actinopterygii</taxon>
        <taxon>Neopterygii</taxon>
        <taxon>Teleostei</taxon>
        <taxon>Neoteleostei</taxon>
        <taxon>Acanthomorphata</taxon>
        <taxon>Eupercaria</taxon>
        <taxon>Tetraodontiformes</taxon>
        <taxon>Tetradontoidea</taxon>
        <taxon>Tetraodontidae</taxon>
        <taxon>Tetraodon</taxon>
    </lineage>
</organism>
<gene>
    <name evidence="1" type="ORF">GSTENG00011213001</name>
</gene>
<feature type="non-terminal residue" evidence="1">
    <location>
        <position position="1"/>
    </location>
</feature>
<reference evidence="1" key="1">
    <citation type="journal article" date="2004" name="Nature">
        <title>Genome duplication in the teleost fish Tetraodon nigroviridis reveals the early vertebrate proto-karyotype.</title>
        <authorList>
            <person name="Jaillon O."/>
            <person name="Aury J.-M."/>
            <person name="Brunet F."/>
            <person name="Petit J.-L."/>
            <person name="Stange-Thomann N."/>
            <person name="Mauceli E."/>
            <person name="Bouneau L."/>
            <person name="Fischer C."/>
            <person name="Ozouf-Costaz C."/>
            <person name="Bernot A."/>
            <person name="Nicaud S."/>
            <person name="Jaffe D."/>
            <person name="Fisher S."/>
            <person name="Lutfalla G."/>
            <person name="Dossat C."/>
            <person name="Segurens B."/>
            <person name="Dasilva C."/>
            <person name="Salanoubat M."/>
            <person name="Levy M."/>
            <person name="Boudet N."/>
            <person name="Castellano S."/>
            <person name="Anthouard V."/>
            <person name="Jubin C."/>
            <person name="Castelli V."/>
            <person name="Katinka M."/>
            <person name="Vacherie B."/>
            <person name="Biemont C."/>
            <person name="Skalli Z."/>
            <person name="Cattolico L."/>
            <person name="Poulain J."/>
            <person name="De Berardinis V."/>
            <person name="Cruaud C."/>
            <person name="Duprat S."/>
            <person name="Brottier P."/>
            <person name="Coutanceau J.-P."/>
            <person name="Gouzy J."/>
            <person name="Parra G."/>
            <person name="Lardier G."/>
            <person name="Chapple C."/>
            <person name="McKernan K.J."/>
            <person name="McEwan P."/>
            <person name="Bosak S."/>
            <person name="Kellis M."/>
            <person name="Volff J.-N."/>
            <person name="Guigo R."/>
            <person name="Zody M.C."/>
            <person name="Mesirov J."/>
            <person name="Lindblad-Toh K."/>
            <person name="Birren B."/>
            <person name="Nusbaum C."/>
            <person name="Kahn D."/>
            <person name="Robinson-Rechavi M."/>
            <person name="Laudet V."/>
            <person name="Schachter V."/>
            <person name="Quetier F."/>
            <person name="Saurin W."/>
            <person name="Scarpelli C."/>
            <person name="Wincker P."/>
            <person name="Lander E.S."/>
            <person name="Weissenbach J."/>
            <person name="Roest Crollius H."/>
        </authorList>
    </citation>
    <scope>NUCLEOTIDE SEQUENCE [LARGE SCALE GENOMIC DNA]</scope>
</reference>
<reference evidence="1" key="2">
    <citation type="submission" date="2004-02" db="EMBL/GenBank/DDBJ databases">
        <authorList>
            <consortium name="Genoscope"/>
            <consortium name="Whitehead Institute Centre for Genome Research"/>
        </authorList>
    </citation>
    <scope>NUCLEOTIDE SEQUENCE</scope>
</reference>
<accession>Q4SWZ7</accession>
<protein>
    <submittedName>
        <fullName evidence="1">(spotted green pufferfish) hypothetical protein</fullName>
    </submittedName>
</protein>
<proteinExistence type="predicted"/>